<evidence type="ECO:0000256" key="3">
    <source>
        <dbReference type="ARBA" id="ARBA00006387"/>
    </source>
</evidence>
<name>A0A1I8G0R6_9PLAT</name>
<evidence type="ECO:0000256" key="1">
    <source>
        <dbReference type="ARBA" id="ARBA00004127"/>
    </source>
</evidence>
<dbReference type="InterPro" id="IPR032675">
    <property type="entry name" value="LRR_dom_sf"/>
</dbReference>
<dbReference type="Gene3D" id="3.80.10.10">
    <property type="entry name" value="Ribonuclease Inhibitor"/>
    <property type="match status" value="2"/>
</dbReference>
<evidence type="ECO:0000256" key="12">
    <source>
        <dbReference type="ARBA" id="ARBA00023136"/>
    </source>
</evidence>
<dbReference type="FunFam" id="3.80.10.10:FF:000165">
    <property type="entry name" value="Centrosomal protein of 97 kDa"/>
    <property type="match status" value="1"/>
</dbReference>
<dbReference type="GO" id="GO:0030030">
    <property type="term" value="P:cell projection organization"/>
    <property type="evidence" value="ECO:0007669"/>
    <property type="project" value="UniProtKB-KW"/>
</dbReference>
<dbReference type="Proteomes" id="UP000095280">
    <property type="component" value="Unplaced"/>
</dbReference>
<evidence type="ECO:0000256" key="16">
    <source>
        <dbReference type="ARBA" id="ARBA00076677"/>
    </source>
</evidence>
<organism evidence="20 21">
    <name type="scientific">Macrostomum lignano</name>
    <dbReference type="NCBI Taxonomy" id="282301"/>
    <lineage>
        <taxon>Eukaryota</taxon>
        <taxon>Metazoa</taxon>
        <taxon>Spiralia</taxon>
        <taxon>Lophotrochozoa</taxon>
        <taxon>Platyhelminthes</taxon>
        <taxon>Rhabditophora</taxon>
        <taxon>Macrostomorpha</taxon>
        <taxon>Macrostomida</taxon>
        <taxon>Macrostomidae</taxon>
        <taxon>Macrostomum</taxon>
    </lineage>
</organism>
<dbReference type="GO" id="GO:0016788">
    <property type="term" value="F:hydrolase activity, acting on ester bonds"/>
    <property type="evidence" value="ECO:0007669"/>
    <property type="project" value="TreeGrafter"/>
</dbReference>
<evidence type="ECO:0000256" key="14">
    <source>
        <dbReference type="ARBA" id="ARBA00058656"/>
    </source>
</evidence>
<proteinExistence type="inferred from homology"/>
<evidence type="ECO:0000256" key="9">
    <source>
        <dbReference type="ARBA" id="ARBA00022737"/>
    </source>
</evidence>
<feature type="domain" description="Methyltransferase" evidence="19">
    <location>
        <begin position="1226"/>
        <end position="1375"/>
    </location>
</feature>
<evidence type="ECO:0000256" key="6">
    <source>
        <dbReference type="ARBA" id="ARBA00022614"/>
    </source>
</evidence>
<reference evidence="21" key="1">
    <citation type="submission" date="2016-11" db="UniProtKB">
        <authorList>
            <consortium name="WormBaseParasite"/>
        </authorList>
    </citation>
    <scope>IDENTIFICATION</scope>
</reference>
<feature type="transmembrane region" description="Helical" evidence="18">
    <location>
        <begin position="936"/>
        <end position="955"/>
    </location>
</feature>
<evidence type="ECO:0000256" key="8">
    <source>
        <dbReference type="ARBA" id="ARBA00022729"/>
    </source>
</evidence>
<feature type="transmembrane region" description="Helical" evidence="18">
    <location>
        <begin position="903"/>
        <end position="924"/>
    </location>
</feature>
<dbReference type="PANTHER" id="PTHR13148:SF0">
    <property type="entry name" value="POST-GPI ATTACHMENT TO PROTEINS FACTOR 3"/>
    <property type="match status" value="1"/>
</dbReference>
<dbReference type="InterPro" id="IPR013783">
    <property type="entry name" value="Ig-like_fold"/>
</dbReference>
<evidence type="ECO:0000313" key="20">
    <source>
        <dbReference type="Proteomes" id="UP000095280"/>
    </source>
</evidence>
<dbReference type="GO" id="GO:0005813">
    <property type="term" value="C:centrosome"/>
    <property type="evidence" value="ECO:0007669"/>
    <property type="project" value="UniProtKB-SubCell"/>
</dbReference>
<dbReference type="InterPro" id="IPR025714">
    <property type="entry name" value="Methyltranfer_dom"/>
</dbReference>
<evidence type="ECO:0000259" key="19">
    <source>
        <dbReference type="Pfam" id="PF13679"/>
    </source>
</evidence>
<keyword evidence="11 18" id="KW-1133">Transmembrane helix</keyword>
<keyword evidence="6" id="KW-0433">Leucine-rich repeat</keyword>
<feature type="transmembrane region" description="Helical" evidence="18">
    <location>
        <begin position="871"/>
        <end position="891"/>
    </location>
</feature>
<comment type="subcellular location">
    <subcellularLocation>
        <location evidence="2">Cytoplasm</location>
        <location evidence="2">Cytoskeleton</location>
        <location evidence="2">Microtubule organizing center</location>
        <location evidence="2">Centrosome</location>
    </subcellularLocation>
    <subcellularLocation>
        <location evidence="1">Endomembrane system</location>
        <topology evidence="1">Multi-pass membrane protein</topology>
    </subcellularLocation>
</comment>
<feature type="region of interest" description="Disordered" evidence="17">
    <location>
        <begin position="628"/>
        <end position="654"/>
    </location>
</feature>
<dbReference type="Pfam" id="PF00612">
    <property type="entry name" value="IQ"/>
    <property type="match status" value="1"/>
</dbReference>
<dbReference type="SUPFAM" id="SSF52058">
    <property type="entry name" value="L domain-like"/>
    <property type="match status" value="1"/>
</dbReference>
<comment type="function">
    <text evidence="14">Acts as a key negative regulator of ciliogenesis in collaboration with CCP110 by capping the mother centriole thereby preventing cilia formation. Required for recruitment of CCP110 to the centrosome.</text>
</comment>
<dbReference type="WBParaSite" id="maker-uti_cns_0000538-snap-gene-0.6-mRNA-1">
    <property type="protein sequence ID" value="maker-uti_cns_0000538-snap-gene-0.6-mRNA-1"/>
    <property type="gene ID" value="maker-uti_cns_0000538-snap-gene-0.6"/>
</dbReference>
<dbReference type="PANTHER" id="PTHR13148">
    <property type="entry name" value="PER1-RELATED"/>
    <property type="match status" value="1"/>
</dbReference>
<keyword evidence="4" id="KW-0963">Cytoplasm</keyword>
<keyword evidence="10" id="KW-0970">Cilium biogenesis/degradation</keyword>
<accession>A0A1I8G0R6</accession>
<evidence type="ECO:0000256" key="10">
    <source>
        <dbReference type="ARBA" id="ARBA00022794"/>
    </source>
</evidence>
<evidence type="ECO:0000256" key="4">
    <source>
        <dbReference type="ARBA" id="ARBA00022490"/>
    </source>
</evidence>
<dbReference type="PROSITE" id="PS51450">
    <property type="entry name" value="LRR"/>
    <property type="match status" value="3"/>
</dbReference>
<dbReference type="GO" id="GO:0005789">
    <property type="term" value="C:endoplasmic reticulum membrane"/>
    <property type="evidence" value="ECO:0007669"/>
    <property type="project" value="TreeGrafter"/>
</dbReference>
<evidence type="ECO:0000256" key="2">
    <source>
        <dbReference type="ARBA" id="ARBA00004300"/>
    </source>
</evidence>
<dbReference type="InterPro" id="IPR007217">
    <property type="entry name" value="Per1-like"/>
</dbReference>
<dbReference type="SMART" id="SM00365">
    <property type="entry name" value="LRR_SD22"/>
    <property type="match status" value="4"/>
</dbReference>
<evidence type="ECO:0000256" key="15">
    <source>
        <dbReference type="ARBA" id="ARBA00068862"/>
    </source>
</evidence>
<keyword evidence="8" id="KW-0732">Signal</keyword>
<keyword evidence="5" id="KW-0337">GPI-anchor biosynthesis</keyword>
<dbReference type="Pfam" id="PF13679">
    <property type="entry name" value="Methyltransf_32"/>
    <property type="match status" value="1"/>
</dbReference>
<keyword evidence="7 18" id="KW-0812">Transmembrane</keyword>
<comment type="similarity">
    <text evidence="3">Belongs to the PGAP3 family.</text>
</comment>
<evidence type="ECO:0000256" key="5">
    <source>
        <dbReference type="ARBA" id="ARBA00022502"/>
    </source>
</evidence>
<keyword evidence="13" id="KW-0206">Cytoskeleton</keyword>
<evidence type="ECO:0000256" key="18">
    <source>
        <dbReference type="SAM" id="Phobius"/>
    </source>
</evidence>
<evidence type="ECO:0000256" key="7">
    <source>
        <dbReference type="ARBA" id="ARBA00022692"/>
    </source>
</evidence>
<keyword evidence="9" id="KW-0677">Repeat</keyword>
<protein>
    <recommendedName>
        <fullName evidence="15">Centrosomal protein of 97 kDa</fullName>
    </recommendedName>
    <alternativeName>
        <fullName evidence="16">Leucine-rich repeat and IQ domain-containing protein 2</fullName>
    </alternativeName>
</protein>
<evidence type="ECO:0000256" key="17">
    <source>
        <dbReference type="SAM" id="MobiDB-lite"/>
    </source>
</evidence>
<dbReference type="SMART" id="SM00015">
    <property type="entry name" value="IQ"/>
    <property type="match status" value="1"/>
</dbReference>
<evidence type="ECO:0000256" key="11">
    <source>
        <dbReference type="ARBA" id="ARBA00022989"/>
    </source>
</evidence>
<dbReference type="SMART" id="SM00369">
    <property type="entry name" value="LRR_TYP"/>
    <property type="match status" value="4"/>
</dbReference>
<dbReference type="InterPro" id="IPR000048">
    <property type="entry name" value="IQ_motif_EF-hand-BS"/>
</dbReference>
<feature type="transmembrane region" description="Helical" evidence="18">
    <location>
        <begin position="967"/>
        <end position="992"/>
    </location>
</feature>
<dbReference type="Pfam" id="PF14580">
    <property type="entry name" value="LRR_9"/>
    <property type="match status" value="1"/>
</dbReference>
<evidence type="ECO:0000313" key="21">
    <source>
        <dbReference type="WBParaSite" id="maker-uti_cns_0000538-snap-gene-0.6-mRNA-1"/>
    </source>
</evidence>
<sequence length="1574" mass="174889">MTSSGQSSNQTVDLSAQGLRQLQLPLEARPVTLILDRNELKRIENLEGYHELKQLSIASNRIVSMSGVLQLANLTVLNLPNNDLSSIEGTRNLTKLTWLNLSGNRIRSIENLTRTVNLRHLDLSDNQITALADLSHLKSLRTLLLHGNRLATLRKLPQYFPGSITILSLAENIIEELTDMSHLAHLKKLEQLSVKNNPCVEALPDQFNYRPYIVNWCPGLKLLDGTPVSEPESLKAEWLYSQGRARHFVTGQHSELIAYLCQHCPPREAAQESDLLAKVLNKRRIHRQEVSASRASAVSSTANDPVVDSVRSSSSTLNRTLNFGLEEEARVVSSGGGGGGGYQPLKHSNLRPKLHAAAVRIQSAWRGYRARHLNARIRRLRERLYRRRVQQHLAFLHRQLEVYYESYQQERRCRLLQVVEAVRCLLGEVEQLKRWQPAVNASLQRLEERNDLAESQIQRLREELQQQRADGEEASGSNQNNKDAGATSSAALTTATAVTDLLSSVKHPGCPLPPTQVTVVALDNDNGANVRSIEVRWQPSDGIVTSKGTLTPGGITGYAVYINGTEQARVYDSKCSCTVDLPQTIVSAAAAAGAPPPPIAVAVAAVSDLGESCLSSPLAVFRVGQTATADHRDDGDDDGEDGEAVSSRSSEAYERADVEDVAAAAARMLSLTPAEGSDADVSAGDFDIPPSSAAGGETLSLTMLQILLQATLLMTSSSLVAASEGDQAYVHHICMEKCLAKAGCSEAKVRRDRAAHPLTRWTTDSCEDQCKHDCLWQTVTAFHRDGLPTPKFYGRWPFLRLLGLQEPASALFSALNCACHVYMFAAFREQVNPQSPMYNVWHLYSLVAIATWLSSTVFHAKDIPLTEQLDYFSALLYLLTCLFCLACRVTVQRDNDYSKNRSNLIGLAAVAIASIVFYIRHVWYLSCVHFDYGYNMTVNLSVGAANCIGWLIWSIRRVRSQPYTRDCLLTVALLNGLVLLEVLDFPPIWWVLDAHSLWHGGTVLLAVPWYRFAIADSAATAVNVQQRIQQLRRLVQLVEQATPQLTQRRQQRQQQQGSDFGLHLRNLVRVRCSSASCPDEYVSAQEAALRDLLASRAKRDFPCQPLAVDVQPNRVTRLLDNYLPLPNAHANDFLTLDMWSGMLPDGIARPIDIFPNGQFNKLAAPVWRHTSLDTLARDCAACCLDCLRVAAQSFAELEQHQQTSSSTDEASASSTSAFISHAMGIKKSHEVEQMSIICDRLARSRGVDLLVDVGSGKGYLGACLYLAHGQRVLEIDAKPGNTAGAIKRRDNLEEKWRFLQRRAEGNVKRLTPEEYRAEQEVSASSATGDDEAASFCASISAVVRDAQHLADIFYDQSPNCGLLVNVGCCYNLLTEAFCTSPCEQLQRQQEAAQSIEPPAPGFPLSARLQARRFCIGRNARILASQSPERLADSEDQRQMHRSMFYRVLLQQLLLDQLGRTDDNWVVGKIGKQCPDFLAYARLGMKRLGLAELSEQISDECIVEYEHRFAHVERRLFRFFLLRCLLAPAVEACILLDRLLWLMERLQQGDSPPPRLCRIFQPKMSPRCYAIVASK</sequence>
<dbReference type="Pfam" id="PF04080">
    <property type="entry name" value="Per1"/>
    <property type="match status" value="1"/>
</dbReference>
<feature type="region of interest" description="Disordered" evidence="17">
    <location>
        <begin position="464"/>
        <end position="488"/>
    </location>
</feature>
<feature type="transmembrane region" description="Helical" evidence="18">
    <location>
        <begin position="839"/>
        <end position="859"/>
    </location>
</feature>
<dbReference type="InterPro" id="IPR001611">
    <property type="entry name" value="Leu-rich_rpt"/>
</dbReference>
<dbReference type="GO" id="GO:0006506">
    <property type="term" value="P:GPI anchor biosynthetic process"/>
    <property type="evidence" value="ECO:0007669"/>
    <property type="project" value="UniProtKB-KW"/>
</dbReference>
<keyword evidence="20" id="KW-1185">Reference proteome</keyword>
<feature type="transmembrane region" description="Helical" evidence="18">
    <location>
        <begin position="808"/>
        <end position="827"/>
    </location>
</feature>
<dbReference type="InterPro" id="IPR003591">
    <property type="entry name" value="Leu-rich_rpt_typical-subtyp"/>
</dbReference>
<evidence type="ECO:0000256" key="13">
    <source>
        <dbReference type="ARBA" id="ARBA00023212"/>
    </source>
</evidence>
<dbReference type="Gene3D" id="2.60.40.10">
    <property type="entry name" value="Immunoglobulins"/>
    <property type="match status" value="1"/>
</dbReference>
<dbReference type="CDD" id="cd23767">
    <property type="entry name" value="IQCD"/>
    <property type="match status" value="1"/>
</dbReference>
<dbReference type="PROSITE" id="PS50096">
    <property type="entry name" value="IQ"/>
    <property type="match status" value="1"/>
</dbReference>
<keyword evidence="12 18" id="KW-0472">Membrane</keyword>